<keyword evidence="3" id="KW-1185">Reference proteome</keyword>
<gene>
    <name evidence="2" type="ORF">EII38_00125</name>
</gene>
<organism evidence="2 3">
    <name type="scientific">Streptococcus minor</name>
    <dbReference type="NCBI Taxonomy" id="229549"/>
    <lineage>
        <taxon>Bacteria</taxon>
        <taxon>Bacillati</taxon>
        <taxon>Bacillota</taxon>
        <taxon>Bacilli</taxon>
        <taxon>Lactobacillales</taxon>
        <taxon>Streptococcaceae</taxon>
        <taxon>Streptococcus</taxon>
    </lineage>
</organism>
<sequence length="65" mass="7320">MTMNRDTMLYVGRQLLFVFLILILAFIIFAIGLMVGYSVVGDGDNAMSILSLDKWQEIISKFTGK</sequence>
<dbReference type="GO" id="GO:0000428">
    <property type="term" value="C:DNA-directed RNA polymerase complex"/>
    <property type="evidence" value="ECO:0007669"/>
    <property type="project" value="UniProtKB-KW"/>
</dbReference>
<name>A0A3P1VEJ6_9STRE</name>
<evidence type="ECO:0000313" key="3">
    <source>
        <dbReference type="Proteomes" id="UP000281771"/>
    </source>
</evidence>
<keyword evidence="2" id="KW-0240">DNA-directed RNA polymerase</keyword>
<feature type="transmembrane region" description="Helical" evidence="1">
    <location>
        <begin position="15"/>
        <end position="40"/>
    </location>
</feature>
<accession>A0A3P1VEJ6</accession>
<dbReference type="EMBL" id="RQZA01000001">
    <property type="protein sequence ID" value="RRD32178.1"/>
    <property type="molecule type" value="Genomic_DNA"/>
</dbReference>
<proteinExistence type="predicted"/>
<protein>
    <submittedName>
        <fullName evidence="2">DNA-directed RNA polymerase subunit beta</fullName>
    </submittedName>
</protein>
<evidence type="ECO:0000256" key="1">
    <source>
        <dbReference type="SAM" id="Phobius"/>
    </source>
</evidence>
<keyword evidence="1" id="KW-0472">Membrane</keyword>
<comment type="caution">
    <text evidence="2">The sequence shown here is derived from an EMBL/GenBank/DDBJ whole genome shotgun (WGS) entry which is preliminary data.</text>
</comment>
<keyword evidence="2" id="KW-0804">Transcription</keyword>
<dbReference type="Proteomes" id="UP000281771">
    <property type="component" value="Unassembled WGS sequence"/>
</dbReference>
<evidence type="ECO:0000313" key="2">
    <source>
        <dbReference type="EMBL" id="RRD32178.1"/>
    </source>
</evidence>
<dbReference type="AlphaFoldDB" id="A0A3P1VEJ6"/>
<reference evidence="2 3" key="1">
    <citation type="submission" date="2018-11" db="EMBL/GenBank/DDBJ databases">
        <title>Genomes From Bacteria Associated with the Canine Oral Cavity: a Test Case for Automated Genome-Based Taxonomic Assignment.</title>
        <authorList>
            <person name="Coil D.A."/>
            <person name="Jospin G."/>
            <person name="Darling A.E."/>
            <person name="Wallis C."/>
            <person name="Davis I.J."/>
            <person name="Harris S."/>
            <person name="Eisen J.A."/>
            <person name="Holcombe L.J."/>
            <person name="O'Flynn C."/>
        </authorList>
    </citation>
    <scope>NUCLEOTIDE SEQUENCE [LARGE SCALE GENOMIC DNA]</scope>
    <source>
        <strain evidence="2 3">OH4621_COT-116</strain>
    </source>
</reference>
<dbReference type="InterPro" id="IPR024596">
    <property type="entry name" value="RNApol_su_b/EpuA"/>
</dbReference>
<dbReference type="STRING" id="1123309.GCA_000377005_01229"/>
<keyword evidence="1" id="KW-0812">Transmembrane</keyword>
<keyword evidence="1" id="KW-1133">Transmembrane helix</keyword>
<dbReference type="Pfam" id="PF11772">
    <property type="entry name" value="EpuA"/>
    <property type="match status" value="1"/>
</dbReference>